<keyword evidence="2" id="KW-1185">Reference proteome</keyword>
<dbReference type="EMBL" id="CM041546">
    <property type="protein sequence ID" value="KAI3360503.1"/>
    <property type="molecule type" value="Genomic_DNA"/>
</dbReference>
<evidence type="ECO:0000313" key="1">
    <source>
        <dbReference type="EMBL" id="KAI3360503.1"/>
    </source>
</evidence>
<evidence type="ECO:0000313" key="2">
    <source>
        <dbReference type="Proteomes" id="UP000831701"/>
    </source>
</evidence>
<sequence length="210" mass="23044">METLKGVRGRKDVKRANVNGFVFSTCFLDFSLSGLLFELRVCVSEAVPSCQSVMPHSTKDMSQVVASGPLENDADRLNVETGSQLEPRNDQQHASSVTCVSLSIQRCHLPCAPRSVSVCDRTRLVAAGSKGVQTSQTLALLCWRLSPWRHAGSARPCSSVFRKMEAEPAMTFPESTLVQAESRPYTNTTDFGAGTDDIIDYVKMLTSLWH</sequence>
<accession>A0ACB8W131</accession>
<name>A0ACB8W131_9TELE</name>
<comment type="caution">
    <text evidence="1">The sequence shown here is derived from an EMBL/GenBank/DDBJ whole genome shotgun (WGS) entry which is preliminary data.</text>
</comment>
<proteinExistence type="predicted"/>
<gene>
    <name evidence="1" type="ORF">L3Q82_002384</name>
</gene>
<reference evidence="1" key="1">
    <citation type="submission" date="2022-04" db="EMBL/GenBank/DDBJ databases">
        <title>Jade perch genome.</title>
        <authorList>
            <person name="Chao B."/>
        </authorList>
    </citation>
    <scope>NUCLEOTIDE SEQUENCE</scope>
    <source>
        <strain evidence="1">CB-2022</strain>
    </source>
</reference>
<protein>
    <submittedName>
        <fullName evidence="1">Uncharacterized protein</fullName>
    </submittedName>
</protein>
<organism evidence="1 2">
    <name type="scientific">Scortum barcoo</name>
    <name type="common">barcoo grunter</name>
    <dbReference type="NCBI Taxonomy" id="214431"/>
    <lineage>
        <taxon>Eukaryota</taxon>
        <taxon>Metazoa</taxon>
        <taxon>Chordata</taxon>
        <taxon>Craniata</taxon>
        <taxon>Vertebrata</taxon>
        <taxon>Euteleostomi</taxon>
        <taxon>Actinopterygii</taxon>
        <taxon>Neopterygii</taxon>
        <taxon>Teleostei</taxon>
        <taxon>Neoteleostei</taxon>
        <taxon>Acanthomorphata</taxon>
        <taxon>Eupercaria</taxon>
        <taxon>Centrarchiformes</taxon>
        <taxon>Terapontoidei</taxon>
        <taxon>Terapontidae</taxon>
        <taxon>Scortum</taxon>
    </lineage>
</organism>
<dbReference type="Proteomes" id="UP000831701">
    <property type="component" value="Chromosome 16"/>
</dbReference>